<dbReference type="PATRIC" id="fig|467210.3.peg.1197"/>
<reference evidence="2" key="1">
    <citation type="submission" date="2016-01" db="EMBL/GenBank/DDBJ databases">
        <authorList>
            <person name="Mitreva M."/>
            <person name="Pepin K.H."/>
            <person name="Mihindukulasuriya K.A."/>
            <person name="Fulton R."/>
            <person name="Fronick C."/>
            <person name="O'Laughlin M."/>
            <person name="Miner T."/>
            <person name="Herter B."/>
            <person name="Rosa B.A."/>
            <person name="Cordes M."/>
            <person name="Tomlinson C."/>
            <person name="Wollam A."/>
            <person name="Palsikar V.B."/>
            <person name="Mardis E.R."/>
            <person name="Wilson R.K."/>
        </authorList>
    </citation>
    <scope>NUCLEOTIDE SEQUENCE [LARGE SCALE GENOMIC DNA]</scope>
    <source>
        <strain evidence="2">DNF00896</strain>
    </source>
</reference>
<protein>
    <recommendedName>
        <fullName evidence="3">DUF2184 domain-containing protein</fullName>
    </recommendedName>
</protein>
<evidence type="ECO:0000313" key="1">
    <source>
        <dbReference type="EMBL" id="KXB58169.1"/>
    </source>
</evidence>
<dbReference type="PIRSF" id="PIRSF029202">
    <property type="entry name" value="UCP029202"/>
    <property type="match status" value="1"/>
</dbReference>
<accession>A0A133ZRS7</accession>
<dbReference type="AlphaFoldDB" id="A0A133ZRS7"/>
<dbReference type="Pfam" id="PF09950">
    <property type="entry name" value="Major_capside"/>
    <property type="match status" value="1"/>
</dbReference>
<name>A0A133ZRS7_9FIRM</name>
<dbReference type="EMBL" id="LSDA01000063">
    <property type="protein sequence ID" value="KXB58169.1"/>
    <property type="molecule type" value="Genomic_DNA"/>
</dbReference>
<comment type="caution">
    <text evidence="1">The sequence shown here is derived from an EMBL/GenBank/DDBJ whole genome shotgun (WGS) entry which is preliminary data.</text>
</comment>
<evidence type="ECO:0000313" key="2">
    <source>
        <dbReference type="Proteomes" id="UP000070394"/>
    </source>
</evidence>
<organism evidence="1 2">
    <name type="scientific">Lachnoanaerobaculum saburreum</name>
    <dbReference type="NCBI Taxonomy" id="467210"/>
    <lineage>
        <taxon>Bacteria</taxon>
        <taxon>Bacillati</taxon>
        <taxon>Bacillota</taxon>
        <taxon>Clostridia</taxon>
        <taxon>Lachnospirales</taxon>
        <taxon>Lachnospiraceae</taxon>
        <taxon>Lachnoanaerobaculum</taxon>
    </lineage>
</organism>
<keyword evidence="2" id="KW-1185">Reference proteome</keyword>
<evidence type="ECO:0008006" key="3">
    <source>
        <dbReference type="Google" id="ProtNLM"/>
    </source>
</evidence>
<gene>
    <name evidence="1" type="ORF">HMPREF1866_01208</name>
</gene>
<dbReference type="RefSeq" id="WP_242867652.1">
    <property type="nucleotide sequence ID" value="NZ_KQ959812.1"/>
</dbReference>
<proteinExistence type="predicted"/>
<dbReference type="Gene3D" id="3.30.2400.30">
    <property type="match status" value="1"/>
</dbReference>
<sequence>MSRNYNPDMPSSGYDKADYNALKASNLMPTLREDRLCRFDSAEDASVFFARELDYIKSKSYDKLYPEFSALNNFPVTHEVPEGAETTTYYSYEKTGMASIISNYATDLPRADVKGRPSTVNVKSIGTSYGYSVQDMRSSRMAGKSLDTRRAEAARYATDRKTNVIAFAGDKDHNIMGVLSTGNNIPLFTLSEVAVGGTNYTDFKHKTASQILDDINGMFAYQSKITKGVERADTLMLPHSVFIDISTRQIPNTGYTVLRFLKENAPYLKNIIAAPELEADSEETNPYKKGVMFLFTNSEEKMSLEVPMPYYQYPLQNRNLEVIVPCEERVAGMMIYYPLSALIAVGA</sequence>
<dbReference type="InterPro" id="IPR020049">
    <property type="entry name" value="Major_capsid-like"/>
</dbReference>
<dbReference type="Proteomes" id="UP000070394">
    <property type="component" value="Unassembled WGS sequence"/>
</dbReference>
<dbReference type="STRING" id="467210.HMPREF1866_01208"/>